<name>A0A1G2U6U4_9BACT</name>
<gene>
    <name evidence="1" type="ORF">A3A26_02605</name>
</gene>
<sequence>MRLLIITQKVDKNDPVLGFMHRWLEEFNKNFEKVTIICLEKGEHNLPNKIFPLGKRKLKALFNFYKYIWQERNNYDAVFVHMNQEYVLLAGDIWWLLGKKVYLWRNHAKGNMLTDLAVFLSDKVFCTSPSSYTAKFKKTVLMPVGIDTDFFKPDPNISRAPNSVLFLGRISPVKKVLEFIDWAETEGSRIVTIAGPILDKEYGEKVKLKIAVRGSEEPSGSRGENSKLKINFIGPVTNEETLKLYQSHEIYANFTPAGSFDKTIIEAAACGCKLEVRNPAAKNLNVEDHSLQLLMKKIKMEIS</sequence>
<dbReference type="Gene3D" id="3.40.50.2000">
    <property type="entry name" value="Glycogen Phosphorylase B"/>
    <property type="match status" value="1"/>
</dbReference>
<protein>
    <recommendedName>
        <fullName evidence="3">Glycosyl transferase family 1 domain-containing protein</fullName>
    </recommendedName>
</protein>
<dbReference type="Proteomes" id="UP000177068">
    <property type="component" value="Unassembled WGS sequence"/>
</dbReference>
<comment type="caution">
    <text evidence="1">The sequence shown here is derived from an EMBL/GenBank/DDBJ whole genome shotgun (WGS) entry which is preliminary data.</text>
</comment>
<reference evidence="1 2" key="1">
    <citation type="journal article" date="2016" name="Nat. Commun.">
        <title>Thousands of microbial genomes shed light on interconnected biogeochemical processes in an aquifer system.</title>
        <authorList>
            <person name="Anantharaman K."/>
            <person name="Brown C.T."/>
            <person name="Hug L.A."/>
            <person name="Sharon I."/>
            <person name="Castelle C.J."/>
            <person name="Probst A.J."/>
            <person name="Thomas B.C."/>
            <person name="Singh A."/>
            <person name="Wilkins M.J."/>
            <person name="Karaoz U."/>
            <person name="Brodie E.L."/>
            <person name="Williams K.H."/>
            <person name="Hubbard S.S."/>
            <person name="Banfield J.F."/>
        </authorList>
    </citation>
    <scope>NUCLEOTIDE SEQUENCE [LARGE SCALE GENOMIC DNA]</scope>
</reference>
<accession>A0A1G2U6U4</accession>
<organism evidence="1 2">
    <name type="scientific">Candidatus Zambryskibacteria bacterium RIFCSPLOWO2_01_FULL_47_14</name>
    <dbReference type="NCBI Taxonomy" id="1802763"/>
    <lineage>
        <taxon>Bacteria</taxon>
        <taxon>Candidatus Zambryskiibacteriota</taxon>
    </lineage>
</organism>
<evidence type="ECO:0000313" key="1">
    <source>
        <dbReference type="EMBL" id="OHB05167.1"/>
    </source>
</evidence>
<evidence type="ECO:0000313" key="2">
    <source>
        <dbReference type="Proteomes" id="UP000177068"/>
    </source>
</evidence>
<dbReference type="AlphaFoldDB" id="A0A1G2U6U4"/>
<dbReference type="EMBL" id="MHWG01000021">
    <property type="protein sequence ID" value="OHB05167.1"/>
    <property type="molecule type" value="Genomic_DNA"/>
</dbReference>
<proteinExistence type="predicted"/>
<evidence type="ECO:0008006" key="3">
    <source>
        <dbReference type="Google" id="ProtNLM"/>
    </source>
</evidence>
<dbReference type="SUPFAM" id="SSF53756">
    <property type="entry name" value="UDP-Glycosyltransferase/glycogen phosphorylase"/>
    <property type="match status" value="1"/>
</dbReference>